<proteinExistence type="predicted"/>
<dbReference type="Gene3D" id="3.40.250.10">
    <property type="entry name" value="Rhodanese-like domain"/>
    <property type="match status" value="1"/>
</dbReference>
<feature type="domain" description="Rhodanese" evidence="1">
    <location>
        <begin position="17"/>
        <end position="105"/>
    </location>
</feature>
<organism evidence="2 3">
    <name type="scientific">Spiroplasma eriocheiris</name>
    <dbReference type="NCBI Taxonomy" id="315358"/>
    <lineage>
        <taxon>Bacteria</taxon>
        <taxon>Bacillati</taxon>
        <taxon>Mycoplasmatota</taxon>
        <taxon>Mollicutes</taxon>
        <taxon>Entomoplasmatales</taxon>
        <taxon>Spiroplasmataceae</taxon>
        <taxon>Spiroplasma</taxon>
    </lineage>
</organism>
<gene>
    <name evidence="2" type="ORF">SERIO_v1c01820</name>
</gene>
<dbReference type="PATRIC" id="fig|743698.3.peg.184"/>
<dbReference type="STRING" id="315358.SERIO_v1c01820"/>
<evidence type="ECO:0000313" key="2">
    <source>
        <dbReference type="EMBL" id="AKM53775.1"/>
    </source>
</evidence>
<dbReference type="KEGG" id="seri:SERIO_v1c01820"/>
<dbReference type="PROSITE" id="PS50206">
    <property type="entry name" value="RHODANESE_3"/>
    <property type="match status" value="1"/>
</dbReference>
<name>A0A0H3XHJ8_9MOLU</name>
<dbReference type="PANTHER" id="PTHR44086:SF10">
    <property type="entry name" value="THIOSULFATE SULFURTRANSFERASE_RHODANESE-LIKE DOMAIN-CONTAINING PROTEIN 3"/>
    <property type="match status" value="1"/>
</dbReference>
<reference evidence="3" key="2">
    <citation type="submission" date="2015-06" db="EMBL/GenBank/DDBJ databases">
        <title>Complete genome sequence of Spiroplasma eriocheiris TDA-040725-5 (DSM 21848).</title>
        <authorList>
            <person name="Lo W.-S."/>
            <person name="Kuo C.-H."/>
        </authorList>
    </citation>
    <scope>NUCLEOTIDE SEQUENCE [LARGE SCALE GENOMIC DNA]</scope>
    <source>
        <strain evidence="3">TDA-040725-5</strain>
    </source>
</reference>
<dbReference type="InterPro" id="IPR001763">
    <property type="entry name" value="Rhodanese-like_dom"/>
</dbReference>
<dbReference type="SMART" id="SM00450">
    <property type="entry name" value="RHOD"/>
    <property type="match status" value="1"/>
</dbReference>
<dbReference type="PANTHER" id="PTHR44086">
    <property type="entry name" value="THIOSULFATE SULFURTRANSFERASE RDL2, MITOCHONDRIAL-RELATED"/>
    <property type="match status" value="1"/>
</dbReference>
<reference evidence="2 3" key="1">
    <citation type="journal article" date="2015" name="Genome Biol. Evol.">
        <title>Found and Lost: The Fates of Horizontally Acquired Genes in Arthropod-Symbiotic Spiroplasma.</title>
        <authorList>
            <person name="Lo W.S."/>
            <person name="Gasparich G.E."/>
            <person name="Kuo C.H."/>
        </authorList>
    </citation>
    <scope>NUCLEOTIDE SEQUENCE [LARGE SCALE GENOMIC DNA]</scope>
    <source>
        <strain evidence="3">TDA-040725-5</strain>
    </source>
</reference>
<accession>A0A0H3XHJ8</accession>
<protein>
    <recommendedName>
        <fullName evidence="1">Rhodanese domain-containing protein</fullName>
    </recommendedName>
</protein>
<dbReference type="InterPro" id="IPR036873">
    <property type="entry name" value="Rhodanese-like_dom_sf"/>
</dbReference>
<dbReference type="CDD" id="cd00158">
    <property type="entry name" value="RHOD"/>
    <property type="match status" value="1"/>
</dbReference>
<evidence type="ECO:0000313" key="3">
    <source>
        <dbReference type="Proteomes" id="UP000035661"/>
    </source>
</evidence>
<sequence length="108" mass="12482">MNNQNSIYMDNPTFEELKDKALLVDVRTEVEFKSLQGIPGAQNIYIYDLLQDPSLYLKDKEQLIITLCNGGNRSSDAAAQLRELGYKNAFVLTHGIYGYYRWKNKQEK</sequence>
<dbReference type="RefSeq" id="WP_047791046.1">
    <property type="nucleotide sequence ID" value="NZ_CP011856.1"/>
</dbReference>
<dbReference type="AlphaFoldDB" id="A0A0H3XHJ8"/>
<dbReference type="Pfam" id="PF00581">
    <property type="entry name" value="Rhodanese"/>
    <property type="match status" value="1"/>
</dbReference>
<evidence type="ECO:0000259" key="1">
    <source>
        <dbReference type="PROSITE" id="PS50206"/>
    </source>
</evidence>
<dbReference type="SUPFAM" id="SSF52821">
    <property type="entry name" value="Rhodanese/Cell cycle control phosphatase"/>
    <property type="match status" value="1"/>
</dbReference>
<keyword evidence="3" id="KW-1185">Reference proteome</keyword>
<dbReference type="Proteomes" id="UP000035661">
    <property type="component" value="Chromosome"/>
</dbReference>
<dbReference type="EMBL" id="CP011856">
    <property type="protein sequence ID" value="AKM53775.1"/>
    <property type="molecule type" value="Genomic_DNA"/>
</dbReference>
<dbReference type="GO" id="GO:0004792">
    <property type="term" value="F:thiosulfate-cyanide sulfurtransferase activity"/>
    <property type="evidence" value="ECO:0007669"/>
    <property type="project" value="TreeGrafter"/>
</dbReference>